<dbReference type="Pfam" id="PF20041">
    <property type="entry name" value="DUF6443"/>
    <property type="match status" value="1"/>
</dbReference>
<dbReference type="InterPro" id="IPR045619">
    <property type="entry name" value="DUF6443"/>
</dbReference>
<evidence type="ECO:0000256" key="1">
    <source>
        <dbReference type="SAM" id="SignalP"/>
    </source>
</evidence>
<feature type="signal peptide" evidence="1">
    <location>
        <begin position="1"/>
        <end position="24"/>
    </location>
</feature>
<proteinExistence type="predicted"/>
<dbReference type="RefSeq" id="WP_194181924.1">
    <property type="nucleotide sequence ID" value="NZ_JADGIK010000002.1"/>
</dbReference>
<comment type="caution">
    <text evidence="3">The sequence shown here is derived from an EMBL/GenBank/DDBJ whole genome shotgun (WGS) entry which is preliminary data.</text>
</comment>
<evidence type="ECO:0000259" key="2">
    <source>
        <dbReference type="Pfam" id="PF20041"/>
    </source>
</evidence>
<dbReference type="AlphaFoldDB" id="A0A8J7KCL5"/>
<feature type="domain" description="DUF6443" evidence="2">
    <location>
        <begin position="38"/>
        <end position="101"/>
    </location>
</feature>
<evidence type="ECO:0000313" key="4">
    <source>
        <dbReference type="Proteomes" id="UP000608754"/>
    </source>
</evidence>
<reference evidence="3" key="1">
    <citation type="submission" date="2020-10" db="EMBL/GenBank/DDBJ databases">
        <authorList>
            <person name="Lu T."/>
            <person name="Wang Q."/>
            <person name="Han X."/>
        </authorList>
    </citation>
    <scope>NUCLEOTIDE SEQUENCE</scope>
    <source>
        <strain evidence="3">WQ 117</strain>
    </source>
</reference>
<feature type="non-terminal residue" evidence="3">
    <location>
        <position position="117"/>
    </location>
</feature>
<dbReference type="EMBL" id="JADGIK010000002">
    <property type="protein sequence ID" value="MBF0596386.1"/>
    <property type="molecule type" value="Genomic_DNA"/>
</dbReference>
<feature type="chain" id="PRO_5035290851" description="DUF6443 domain-containing protein" evidence="1">
    <location>
        <begin position="25"/>
        <end position="117"/>
    </location>
</feature>
<keyword evidence="4" id="KW-1185">Reference proteome</keyword>
<gene>
    <name evidence="3" type="ORF">IM532_02725</name>
</gene>
<keyword evidence="1" id="KW-0732">Signal</keyword>
<accession>A0A8J7KCL5</accession>
<dbReference type="Proteomes" id="UP000608754">
    <property type="component" value="Unassembled WGS sequence"/>
</dbReference>
<evidence type="ECO:0000313" key="3">
    <source>
        <dbReference type="EMBL" id="MBF0596386.1"/>
    </source>
</evidence>
<name>A0A8J7KCL5_9FLAO</name>
<protein>
    <recommendedName>
        <fullName evidence="2">DUF6443 domain-containing protein</fullName>
    </recommendedName>
</protein>
<organism evidence="3 4">
    <name type="scientific">Faecalibacter rhinopitheci</name>
    <dbReference type="NCBI Taxonomy" id="2779678"/>
    <lineage>
        <taxon>Bacteria</taxon>
        <taxon>Pseudomonadati</taxon>
        <taxon>Bacteroidota</taxon>
        <taxon>Flavobacteriia</taxon>
        <taxon>Flavobacteriales</taxon>
        <taxon>Weeksellaceae</taxon>
        <taxon>Faecalibacter</taxon>
    </lineage>
</organism>
<sequence>MKLFCKKTLLSSALLALGVSNIHAQSTNHNYVLTKEPLVSTTDTAQLNGNPKFENISYFDGLGRPTVSITKPNTEKALATKVTYDGFGRTDKEYLPGVVAGINFPSTINYSNYPETG</sequence>